<keyword evidence="1" id="KW-0472">Membrane</keyword>
<dbReference type="OrthoDB" id="9895631at2"/>
<evidence type="ECO:0000256" key="1">
    <source>
        <dbReference type="SAM" id="Phobius"/>
    </source>
</evidence>
<evidence type="ECO:0000313" key="2">
    <source>
        <dbReference type="EMBL" id="ABX40902.1"/>
    </source>
</evidence>
<name>A9KI68_LACP7</name>
<dbReference type="AlphaFoldDB" id="A9KI68"/>
<keyword evidence="1" id="KW-0812">Transmembrane</keyword>
<protein>
    <submittedName>
        <fullName evidence="2">Uncharacterized protein</fullName>
    </submittedName>
</protein>
<dbReference type="KEGG" id="cpy:Cphy_0515"/>
<dbReference type="STRING" id="357809.Cphy_0515"/>
<dbReference type="HOGENOM" id="CLU_1851680_0_0_9"/>
<gene>
    <name evidence="2" type="ordered locus">Cphy_0515</name>
</gene>
<proteinExistence type="predicted"/>
<dbReference type="EMBL" id="CP000885">
    <property type="protein sequence ID" value="ABX40902.1"/>
    <property type="molecule type" value="Genomic_DNA"/>
</dbReference>
<keyword evidence="3" id="KW-1185">Reference proteome</keyword>
<keyword evidence="1" id="KW-1133">Transmembrane helix</keyword>
<dbReference type="Proteomes" id="UP000000370">
    <property type="component" value="Chromosome"/>
</dbReference>
<reference evidence="3" key="1">
    <citation type="submission" date="2007-11" db="EMBL/GenBank/DDBJ databases">
        <title>Complete genome sequence of Clostridium phytofermentans ISDg.</title>
        <authorList>
            <person name="Leschine S.B."/>
            <person name="Warnick T.A."/>
            <person name="Blanchard J.L."/>
            <person name="Schnell D.J."/>
            <person name="Petit E.L."/>
            <person name="LaTouf W.G."/>
            <person name="Copeland A."/>
            <person name="Lucas S."/>
            <person name="Lapidus A."/>
            <person name="Barry K."/>
            <person name="Glavina del Rio T."/>
            <person name="Dalin E."/>
            <person name="Tice H."/>
            <person name="Pitluck S."/>
            <person name="Kiss H."/>
            <person name="Brettin T."/>
            <person name="Bruce D."/>
            <person name="Detter J.C."/>
            <person name="Han C."/>
            <person name="Kuske C."/>
            <person name="Schmutz J."/>
            <person name="Larimer F."/>
            <person name="Land M."/>
            <person name="Hauser L."/>
            <person name="Kyrpides N."/>
            <person name="Kim E.A."/>
            <person name="Richardson P."/>
        </authorList>
    </citation>
    <scope>NUCLEOTIDE SEQUENCE [LARGE SCALE GENOMIC DNA]</scope>
    <source>
        <strain evidence="3">ATCC 700394 / DSM 18823 / ISDg</strain>
    </source>
</reference>
<dbReference type="RefSeq" id="WP_012198546.1">
    <property type="nucleotide sequence ID" value="NC_010001.1"/>
</dbReference>
<organism evidence="2 3">
    <name type="scientific">Lachnoclostridium phytofermentans (strain ATCC 700394 / DSM 18823 / ISDg)</name>
    <name type="common">Clostridium phytofermentans</name>
    <dbReference type="NCBI Taxonomy" id="357809"/>
    <lineage>
        <taxon>Bacteria</taxon>
        <taxon>Bacillati</taxon>
        <taxon>Bacillota</taxon>
        <taxon>Clostridia</taxon>
        <taxon>Lachnospirales</taxon>
        <taxon>Lachnospiraceae</taxon>
    </lineage>
</organism>
<accession>A9KI68</accession>
<sequence length="138" mass="15892">MTENYLIDLMGDLETRFLENEYPERDIQKQTAIAKRRRTLMPFKKGNVFVISDTLYRTINEQRELYDNIVAHEPVLERAAHAKEHVKQKVDAVQAKIKALVAVVSGIIAMAVVIISLIRMVAKKKWLNKLFGKRVQTA</sequence>
<feature type="transmembrane region" description="Helical" evidence="1">
    <location>
        <begin position="99"/>
        <end position="122"/>
    </location>
</feature>
<evidence type="ECO:0000313" key="3">
    <source>
        <dbReference type="Proteomes" id="UP000000370"/>
    </source>
</evidence>